<evidence type="ECO:0000313" key="8">
    <source>
        <dbReference type="EMBL" id="TDQ19295.1"/>
    </source>
</evidence>
<dbReference type="GO" id="GO:0004180">
    <property type="term" value="F:carboxypeptidase activity"/>
    <property type="evidence" value="ECO:0007669"/>
    <property type="project" value="UniProtKB-KW"/>
</dbReference>
<dbReference type="PANTHER" id="PTHR45962">
    <property type="entry name" value="N-FATTY-ACYL-AMINO ACID SYNTHASE/HYDROLASE PM20D1"/>
    <property type="match status" value="1"/>
</dbReference>
<evidence type="ECO:0000256" key="4">
    <source>
        <dbReference type="ARBA" id="ARBA00022801"/>
    </source>
</evidence>
<keyword evidence="4" id="KW-0378">Hydrolase</keyword>
<dbReference type="AlphaFoldDB" id="A0A4R6TC70"/>
<evidence type="ECO:0000313" key="9">
    <source>
        <dbReference type="Proteomes" id="UP000294535"/>
    </source>
</evidence>
<dbReference type="GO" id="GO:0046872">
    <property type="term" value="F:metal ion binding"/>
    <property type="evidence" value="ECO:0007669"/>
    <property type="project" value="UniProtKB-KW"/>
</dbReference>
<dbReference type="InterPro" id="IPR011650">
    <property type="entry name" value="Peptidase_M20_dimer"/>
</dbReference>
<dbReference type="FunFam" id="3.40.630.10:FF:000027">
    <property type="entry name" value="N-fatty-acyl-amino acid synthase/hydrolase PM20D1"/>
    <property type="match status" value="1"/>
</dbReference>
<name>A0A4R6TC70_9BACT</name>
<comment type="caution">
    <text evidence="8">The sequence shown here is derived from an EMBL/GenBank/DDBJ whole genome shotgun (WGS) entry which is preliminary data.</text>
</comment>
<dbReference type="OrthoDB" id="9792335at2"/>
<dbReference type="Gene3D" id="1.10.150.900">
    <property type="match status" value="1"/>
</dbReference>
<dbReference type="CDD" id="cd05674">
    <property type="entry name" value="M20_yscS"/>
    <property type="match status" value="1"/>
</dbReference>
<keyword evidence="9" id="KW-1185">Reference proteome</keyword>
<feature type="domain" description="Peptidase M20 dimerisation" evidence="7">
    <location>
        <begin position="236"/>
        <end position="376"/>
    </location>
</feature>
<keyword evidence="6" id="KW-0732">Signal</keyword>
<organism evidence="8 9">
    <name type="scientific">Algoriphagus boseongensis</name>
    <dbReference type="NCBI Taxonomy" id="1442587"/>
    <lineage>
        <taxon>Bacteria</taxon>
        <taxon>Pseudomonadati</taxon>
        <taxon>Bacteroidota</taxon>
        <taxon>Cytophagia</taxon>
        <taxon>Cytophagales</taxon>
        <taxon>Cyclobacteriaceae</taxon>
        <taxon>Algoriphagus</taxon>
    </lineage>
</organism>
<sequence>MKTLIYSLSLIFLPTFLVNAQGTKPPTKVELVNVQVDADAAAKRLSEGIKFKTISNQDRTDFDENAFKEWHAFLEKTYPLTHQTLKKEILGDPRKFSLLYTWEGANKALAPVVLMGHQDVVPVVPGTESQWEHDAYSGDIADGYIWGRGSLDDKVMIMAILESIEMHLKKGLKPERTIYLVFGQDEEVMGPEGVSQVVKELESRGIKEIAMVLDEGLPLAPGQFPGIKAPTALIGTAEKGYLTLELKVSGPGGHSGMPPKNSNIGILALAITKLEANPFPNRITDVVRDQYKTMGPFLSEEQQKLIAKDDTFIEFMLTQPMTTAMIHTTTAVTMVNGGIKENVLPPFASALVNFRILQGETVASVVEHVNKVIDDKRVTVTELPASIDPSPISSSTGPEFQLIEKTIRQTWGTPDLIVVPYLVIGGADAKYFAASPMTKNVYRFTALRVESAADTQRWHGVNERVLITEYAKSIGFFYQFIGNLKELK</sequence>
<dbReference type="SUPFAM" id="SSF55031">
    <property type="entry name" value="Bacterial exopeptidase dimerisation domain"/>
    <property type="match status" value="1"/>
</dbReference>
<dbReference type="Proteomes" id="UP000294535">
    <property type="component" value="Unassembled WGS sequence"/>
</dbReference>
<proteinExistence type="inferred from homology"/>
<feature type="signal peptide" evidence="6">
    <location>
        <begin position="1"/>
        <end position="20"/>
    </location>
</feature>
<gene>
    <name evidence="8" type="ORF">DFQ04_1116</name>
</gene>
<evidence type="ECO:0000256" key="5">
    <source>
        <dbReference type="ARBA" id="ARBA00022833"/>
    </source>
</evidence>
<keyword evidence="5" id="KW-0862">Zinc</keyword>
<keyword evidence="3" id="KW-0479">Metal-binding</keyword>
<dbReference type="InterPro" id="IPR036264">
    <property type="entry name" value="Bact_exopeptidase_dim_dom"/>
</dbReference>
<keyword evidence="8" id="KW-0121">Carboxypeptidase</keyword>
<dbReference type="Gene3D" id="3.40.630.10">
    <property type="entry name" value="Zn peptidases"/>
    <property type="match status" value="1"/>
</dbReference>
<evidence type="ECO:0000256" key="2">
    <source>
        <dbReference type="ARBA" id="ARBA00022670"/>
    </source>
</evidence>
<dbReference type="Pfam" id="PF01546">
    <property type="entry name" value="Peptidase_M20"/>
    <property type="match status" value="1"/>
</dbReference>
<dbReference type="RefSeq" id="WP_133553470.1">
    <property type="nucleotide sequence ID" value="NZ_SNYF01000005.1"/>
</dbReference>
<dbReference type="EMBL" id="SNYF01000005">
    <property type="protein sequence ID" value="TDQ19295.1"/>
    <property type="molecule type" value="Genomic_DNA"/>
</dbReference>
<accession>A0A4R6TC70</accession>
<evidence type="ECO:0000256" key="1">
    <source>
        <dbReference type="ARBA" id="ARBA00006247"/>
    </source>
</evidence>
<dbReference type="Pfam" id="PF07687">
    <property type="entry name" value="M20_dimer"/>
    <property type="match status" value="1"/>
</dbReference>
<evidence type="ECO:0000259" key="7">
    <source>
        <dbReference type="Pfam" id="PF07687"/>
    </source>
</evidence>
<dbReference type="InterPro" id="IPR047177">
    <property type="entry name" value="Pept_M20A"/>
</dbReference>
<feature type="chain" id="PRO_5020706495" evidence="6">
    <location>
        <begin position="21"/>
        <end position="488"/>
    </location>
</feature>
<evidence type="ECO:0000256" key="3">
    <source>
        <dbReference type="ARBA" id="ARBA00022723"/>
    </source>
</evidence>
<reference evidence="8 9" key="1">
    <citation type="submission" date="2019-03" db="EMBL/GenBank/DDBJ databases">
        <title>Genomic Encyclopedia of Type Strains, Phase III (KMG-III): the genomes of soil and plant-associated and newly described type strains.</title>
        <authorList>
            <person name="Whitman W."/>
        </authorList>
    </citation>
    <scope>NUCLEOTIDE SEQUENCE [LARGE SCALE GENOMIC DNA]</scope>
    <source>
        <strain evidence="8 9">CECT 8446</strain>
    </source>
</reference>
<dbReference type="SUPFAM" id="SSF53187">
    <property type="entry name" value="Zn-dependent exopeptidases"/>
    <property type="match status" value="1"/>
</dbReference>
<dbReference type="InterPro" id="IPR002933">
    <property type="entry name" value="Peptidase_M20"/>
</dbReference>
<dbReference type="GO" id="GO:0006508">
    <property type="term" value="P:proteolysis"/>
    <property type="evidence" value="ECO:0007669"/>
    <property type="project" value="UniProtKB-KW"/>
</dbReference>
<dbReference type="PANTHER" id="PTHR45962:SF1">
    <property type="entry name" value="N-FATTY-ACYL-AMINO ACID SYNTHASE_HYDROLASE PM20D1"/>
    <property type="match status" value="1"/>
</dbReference>
<evidence type="ECO:0000256" key="6">
    <source>
        <dbReference type="SAM" id="SignalP"/>
    </source>
</evidence>
<protein>
    <submittedName>
        <fullName evidence="8">Carboxypeptidase PM20D1</fullName>
    </submittedName>
</protein>
<dbReference type="Gene3D" id="3.30.70.360">
    <property type="match status" value="1"/>
</dbReference>
<keyword evidence="2" id="KW-0645">Protease</keyword>
<comment type="similarity">
    <text evidence="1">Belongs to the peptidase M20A family.</text>
</comment>